<gene>
    <name evidence="1" type="ORF">BV97_01993</name>
</gene>
<dbReference type="Proteomes" id="UP000024329">
    <property type="component" value="Unassembled WGS sequence"/>
</dbReference>
<dbReference type="PATRIC" id="fig|158500.4.peg.2030"/>
<protein>
    <submittedName>
        <fullName evidence="1">Uncharacterized protein</fullName>
    </submittedName>
</protein>
<comment type="caution">
    <text evidence="1">The sequence shown here is derived from an EMBL/GenBank/DDBJ whole genome shotgun (WGS) entry which is preliminary data.</text>
</comment>
<evidence type="ECO:0000313" key="2">
    <source>
        <dbReference type="Proteomes" id="UP000024329"/>
    </source>
</evidence>
<dbReference type="AlphaFoldDB" id="A0A031JXN1"/>
<reference evidence="1 2" key="1">
    <citation type="submission" date="2014-03" db="EMBL/GenBank/DDBJ databases">
        <title>Whole genome sequence of Novosphingobium resinovorum KF1.</title>
        <authorList>
            <person name="Gan H.M."/>
            <person name="Gan H.Y."/>
            <person name="Chew T.H."/>
            <person name="Savka M.A."/>
        </authorList>
    </citation>
    <scope>NUCLEOTIDE SEQUENCE [LARGE SCALE GENOMIC DNA]</scope>
    <source>
        <strain evidence="1 2">KF1</strain>
    </source>
</reference>
<sequence length="248" mass="26321">MADYYSQTVVQPNIPVDAITPLELALLSGMFEHEPAGDAIYFFSSEGPSDMVWLDIAELRELLADEIVAPGSIAQIVRDKLDDAGPEEAELEIDLSGHGEATIFKGIVRRCDQLDHITITSGWTCSKMRPDGFGGGVTVVTADKILSSSTSEMECRLLDQCEYGELGCAPGHGSHVLLRLAETDVRQKIIAMAKVGSPPGADPSGVTDEAIRMACLKTVEATDLAVQHAAITAIAARAAIAIAAQRTA</sequence>
<accession>A0A031JXN1</accession>
<organism evidence="1 2">
    <name type="scientific">Novosphingobium resinovorum</name>
    <dbReference type="NCBI Taxonomy" id="158500"/>
    <lineage>
        <taxon>Bacteria</taxon>
        <taxon>Pseudomonadati</taxon>
        <taxon>Pseudomonadota</taxon>
        <taxon>Alphaproteobacteria</taxon>
        <taxon>Sphingomonadales</taxon>
        <taxon>Sphingomonadaceae</taxon>
        <taxon>Novosphingobium</taxon>
    </lineage>
</organism>
<proteinExistence type="predicted"/>
<name>A0A031JXN1_9SPHN</name>
<dbReference type="eggNOG" id="ENOG5032QVF">
    <property type="taxonomic scope" value="Bacteria"/>
</dbReference>
<dbReference type="EMBL" id="JFYZ01000008">
    <property type="protein sequence ID" value="EZP82496.1"/>
    <property type="molecule type" value="Genomic_DNA"/>
</dbReference>
<evidence type="ECO:0000313" key="1">
    <source>
        <dbReference type="EMBL" id="EZP82496.1"/>
    </source>
</evidence>
<dbReference type="RefSeq" id="WP_036525492.1">
    <property type="nucleotide sequence ID" value="NZ_JFYZ01000008.1"/>
</dbReference>